<dbReference type="SUPFAM" id="SSF57756">
    <property type="entry name" value="Retrovirus zinc finger-like domains"/>
    <property type="match status" value="1"/>
</dbReference>
<feature type="domain" description="CCHC-type" evidence="3">
    <location>
        <begin position="114"/>
        <end position="129"/>
    </location>
</feature>
<proteinExistence type="predicted"/>
<evidence type="ECO:0000313" key="4">
    <source>
        <dbReference type="EMBL" id="GBO09779.1"/>
    </source>
</evidence>
<feature type="compositionally biased region" description="Polar residues" evidence="2">
    <location>
        <begin position="133"/>
        <end position="151"/>
    </location>
</feature>
<keyword evidence="1" id="KW-0479">Metal-binding</keyword>
<name>A0A4Y2U9T2_ARAVE</name>
<evidence type="ECO:0000256" key="1">
    <source>
        <dbReference type="PROSITE-ProRule" id="PRU00047"/>
    </source>
</evidence>
<evidence type="ECO:0000256" key="2">
    <source>
        <dbReference type="SAM" id="MobiDB-lite"/>
    </source>
</evidence>
<dbReference type="GO" id="GO:0008270">
    <property type="term" value="F:zinc ion binding"/>
    <property type="evidence" value="ECO:0007669"/>
    <property type="project" value="UniProtKB-KW"/>
</dbReference>
<evidence type="ECO:0000313" key="5">
    <source>
        <dbReference type="Proteomes" id="UP000499080"/>
    </source>
</evidence>
<organism evidence="4 5">
    <name type="scientific">Araneus ventricosus</name>
    <name type="common">Orbweaver spider</name>
    <name type="synonym">Epeira ventricosa</name>
    <dbReference type="NCBI Taxonomy" id="182803"/>
    <lineage>
        <taxon>Eukaryota</taxon>
        <taxon>Metazoa</taxon>
        <taxon>Ecdysozoa</taxon>
        <taxon>Arthropoda</taxon>
        <taxon>Chelicerata</taxon>
        <taxon>Arachnida</taxon>
        <taxon>Araneae</taxon>
        <taxon>Araneomorphae</taxon>
        <taxon>Entelegynae</taxon>
        <taxon>Araneoidea</taxon>
        <taxon>Araneidae</taxon>
        <taxon>Araneus</taxon>
    </lineage>
</organism>
<dbReference type="Gene3D" id="4.10.60.10">
    <property type="entry name" value="Zinc finger, CCHC-type"/>
    <property type="match status" value="1"/>
</dbReference>
<accession>A0A4Y2U9T2</accession>
<dbReference type="OrthoDB" id="3863715at2759"/>
<evidence type="ECO:0000259" key="3">
    <source>
        <dbReference type="PROSITE" id="PS50158"/>
    </source>
</evidence>
<dbReference type="Proteomes" id="UP000499080">
    <property type="component" value="Unassembled WGS sequence"/>
</dbReference>
<feature type="region of interest" description="Disordered" evidence="2">
    <location>
        <begin position="129"/>
        <end position="165"/>
    </location>
</feature>
<keyword evidence="5" id="KW-1185">Reference proteome</keyword>
<dbReference type="PROSITE" id="PS50158">
    <property type="entry name" value="ZF_CCHC"/>
    <property type="match status" value="1"/>
</dbReference>
<keyword evidence="1" id="KW-0863">Zinc-finger</keyword>
<dbReference type="AlphaFoldDB" id="A0A4Y2U9T2"/>
<protein>
    <recommendedName>
        <fullName evidence="3">CCHC-type domain-containing protein</fullName>
    </recommendedName>
</protein>
<reference evidence="4 5" key="1">
    <citation type="journal article" date="2019" name="Sci. Rep.">
        <title>Orb-weaving spider Araneus ventricosus genome elucidates the spidroin gene catalogue.</title>
        <authorList>
            <person name="Kono N."/>
            <person name="Nakamura H."/>
            <person name="Ohtoshi R."/>
            <person name="Moran D.A.P."/>
            <person name="Shinohara A."/>
            <person name="Yoshida Y."/>
            <person name="Fujiwara M."/>
            <person name="Mori M."/>
            <person name="Tomita M."/>
            <person name="Arakawa K."/>
        </authorList>
    </citation>
    <scope>NUCLEOTIDE SEQUENCE [LARGE SCALE GENOMIC DNA]</scope>
</reference>
<dbReference type="EMBL" id="BGPR01035108">
    <property type="protein sequence ID" value="GBO09779.1"/>
    <property type="molecule type" value="Genomic_DNA"/>
</dbReference>
<comment type="caution">
    <text evidence="4">The sequence shown here is derived from an EMBL/GenBank/DDBJ whole genome shotgun (WGS) entry which is preliminary data.</text>
</comment>
<gene>
    <name evidence="4" type="ORF">AVEN_45422_1</name>
</gene>
<dbReference type="InterPro" id="IPR036875">
    <property type="entry name" value="Znf_CCHC_sf"/>
</dbReference>
<sequence>MEEVNRIEMLKSMLLANFAPEIRRGVIAANPKTLDEIKEAALLQERAWNSCCTPPSPFVSSEASPSPIYAVQSSGRTGNQGVEEICHRLAEQVETLAVKVEDLTKQQNRHPQLCYVCNRSGHIARFCPRKFSSRSNQPPRRIRQNYNNESRNYFHLGQSGNSNRP</sequence>
<dbReference type="InterPro" id="IPR001878">
    <property type="entry name" value="Znf_CCHC"/>
</dbReference>
<dbReference type="GO" id="GO:0003676">
    <property type="term" value="F:nucleic acid binding"/>
    <property type="evidence" value="ECO:0007669"/>
    <property type="project" value="InterPro"/>
</dbReference>
<keyword evidence="1" id="KW-0862">Zinc</keyword>